<feature type="non-terminal residue" evidence="1">
    <location>
        <position position="101"/>
    </location>
</feature>
<name>K0QZZ0_THAOC</name>
<dbReference type="InterPro" id="IPR005046">
    <property type="entry name" value="DUF285"/>
</dbReference>
<comment type="caution">
    <text evidence="1">The sequence shown here is derived from an EMBL/GenBank/DDBJ whole genome shotgun (WGS) entry which is preliminary data.</text>
</comment>
<dbReference type="OrthoDB" id="198852at2759"/>
<evidence type="ECO:0000313" key="2">
    <source>
        <dbReference type="Proteomes" id="UP000266841"/>
    </source>
</evidence>
<gene>
    <name evidence="1" type="ORF">THAOC_36086</name>
</gene>
<evidence type="ECO:0000313" key="1">
    <source>
        <dbReference type="EMBL" id="EJK45303.1"/>
    </source>
</evidence>
<dbReference type="AlphaFoldDB" id="K0QZZ0"/>
<dbReference type="Pfam" id="PF03382">
    <property type="entry name" value="DUF285"/>
    <property type="match status" value="1"/>
</dbReference>
<sequence length="101" mass="11744">MCPEEQSFYDMFYDADEFNQDISGWDVSSGGSFGRMFYDADEFNQDISQWDVSRGTSFYKIFYGADEFNQNLCAWGEHYSSDKNYDRMFGNSDCPDTSDPT</sequence>
<organism evidence="1 2">
    <name type="scientific">Thalassiosira oceanica</name>
    <name type="common">Marine diatom</name>
    <dbReference type="NCBI Taxonomy" id="159749"/>
    <lineage>
        <taxon>Eukaryota</taxon>
        <taxon>Sar</taxon>
        <taxon>Stramenopiles</taxon>
        <taxon>Ochrophyta</taxon>
        <taxon>Bacillariophyta</taxon>
        <taxon>Coscinodiscophyceae</taxon>
        <taxon>Thalassiosirophycidae</taxon>
        <taxon>Thalassiosirales</taxon>
        <taxon>Thalassiosiraceae</taxon>
        <taxon>Thalassiosira</taxon>
    </lineage>
</organism>
<protein>
    <recommendedName>
        <fullName evidence="3">BspA family leucine-rich repeat surface protein</fullName>
    </recommendedName>
</protein>
<dbReference type="Proteomes" id="UP000266841">
    <property type="component" value="Unassembled WGS sequence"/>
</dbReference>
<dbReference type="EMBL" id="AGNL01048616">
    <property type="protein sequence ID" value="EJK45303.1"/>
    <property type="molecule type" value="Genomic_DNA"/>
</dbReference>
<keyword evidence="2" id="KW-1185">Reference proteome</keyword>
<accession>K0QZZ0</accession>
<proteinExistence type="predicted"/>
<evidence type="ECO:0008006" key="3">
    <source>
        <dbReference type="Google" id="ProtNLM"/>
    </source>
</evidence>
<reference evidence="1 2" key="1">
    <citation type="journal article" date="2012" name="Genome Biol.">
        <title>Genome and low-iron response of an oceanic diatom adapted to chronic iron limitation.</title>
        <authorList>
            <person name="Lommer M."/>
            <person name="Specht M."/>
            <person name="Roy A.S."/>
            <person name="Kraemer L."/>
            <person name="Andreson R."/>
            <person name="Gutowska M.A."/>
            <person name="Wolf J."/>
            <person name="Bergner S.V."/>
            <person name="Schilhabel M.B."/>
            <person name="Klostermeier U.C."/>
            <person name="Beiko R.G."/>
            <person name="Rosenstiel P."/>
            <person name="Hippler M."/>
            <person name="Laroche J."/>
        </authorList>
    </citation>
    <scope>NUCLEOTIDE SEQUENCE [LARGE SCALE GENOMIC DNA]</scope>
    <source>
        <strain evidence="1 2">CCMP1005</strain>
    </source>
</reference>